<evidence type="ECO:0000313" key="4">
    <source>
        <dbReference type="Proteomes" id="UP000008311"/>
    </source>
</evidence>
<gene>
    <name evidence="3" type="ORF">RCOM_1540300</name>
</gene>
<dbReference type="InParanoid" id="B9RPT9"/>
<dbReference type="Proteomes" id="UP000008311">
    <property type="component" value="Unassembled WGS sequence"/>
</dbReference>
<proteinExistence type="inferred from homology"/>
<comment type="similarity">
    <text evidence="1">Belongs to the fantastic four family.</text>
</comment>
<protein>
    <recommendedName>
        <fullName evidence="2">FAF domain-containing protein</fullName>
    </recommendedName>
</protein>
<dbReference type="Pfam" id="PF11250">
    <property type="entry name" value="FAF"/>
    <property type="match status" value="1"/>
</dbReference>
<dbReference type="OrthoDB" id="676808at2759"/>
<dbReference type="InterPro" id="IPR046431">
    <property type="entry name" value="FAF_dom"/>
</dbReference>
<dbReference type="InterPro" id="IPR021410">
    <property type="entry name" value="FAF"/>
</dbReference>
<evidence type="ECO:0000313" key="3">
    <source>
        <dbReference type="EMBL" id="EEF46597.1"/>
    </source>
</evidence>
<reference evidence="4" key="1">
    <citation type="journal article" date="2010" name="Nat. Biotechnol.">
        <title>Draft genome sequence of the oilseed species Ricinus communis.</title>
        <authorList>
            <person name="Chan A.P."/>
            <person name="Crabtree J."/>
            <person name="Zhao Q."/>
            <person name="Lorenzi H."/>
            <person name="Orvis J."/>
            <person name="Puiu D."/>
            <person name="Melake-Berhan A."/>
            <person name="Jones K.M."/>
            <person name="Redman J."/>
            <person name="Chen G."/>
            <person name="Cahoon E.B."/>
            <person name="Gedil M."/>
            <person name="Stanke M."/>
            <person name="Haas B.J."/>
            <person name="Wortman J.R."/>
            <person name="Fraser-Liggett C.M."/>
            <person name="Ravel J."/>
            <person name="Rabinowicz P.D."/>
        </authorList>
    </citation>
    <scope>NUCLEOTIDE SEQUENCE [LARGE SCALE GENOMIC DNA]</scope>
    <source>
        <strain evidence="4">cv. Hale</strain>
    </source>
</reference>
<evidence type="ECO:0000256" key="1">
    <source>
        <dbReference type="ARBA" id="ARBA00008690"/>
    </source>
</evidence>
<dbReference type="PANTHER" id="PTHR33155:SF64">
    <property type="entry name" value="FAF DOMAIN-CONTAINING PROTEIN"/>
    <property type="match status" value="1"/>
</dbReference>
<dbReference type="STRING" id="3988.B9RPT9"/>
<accession>B9RPT9</accession>
<feature type="domain" description="FAF" evidence="2">
    <location>
        <begin position="127"/>
        <end position="181"/>
    </location>
</feature>
<dbReference type="AlphaFoldDB" id="B9RPT9"/>
<dbReference type="PANTHER" id="PTHR33155">
    <property type="entry name" value="FANTASTIC FOUR-LIKE PROTEIN (DUF3049)"/>
    <property type="match status" value="1"/>
</dbReference>
<keyword evidence="4" id="KW-1185">Reference proteome</keyword>
<sequence>MEAHSFSSRITIDSLSSQIPKVLNSQSSSSSSRSSKPTNTTQVFNFLDDFSLVETALSSYYYLVDTPSPFLSMSSSSIYDLSLQDESDEKVAMDANDELVKPSSLKSGRVAVGKGLEPLKDSTGRLYPPPITCLKLFKTGKPYTYLTFKEDDGSFVFENIKIPNRDILHASRAEGRLKLYFDTSADEF</sequence>
<dbReference type="EMBL" id="EQ973797">
    <property type="protein sequence ID" value="EEF46597.1"/>
    <property type="molecule type" value="Genomic_DNA"/>
</dbReference>
<name>B9RPT9_RICCO</name>
<dbReference type="OMA" id="MDANDEL"/>
<organism evidence="3 4">
    <name type="scientific">Ricinus communis</name>
    <name type="common">Castor bean</name>
    <dbReference type="NCBI Taxonomy" id="3988"/>
    <lineage>
        <taxon>Eukaryota</taxon>
        <taxon>Viridiplantae</taxon>
        <taxon>Streptophyta</taxon>
        <taxon>Embryophyta</taxon>
        <taxon>Tracheophyta</taxon>
        <taxon>Spermatophyta</taxon>
        <taxon>Magnoliopsida</taxon>
        <taxon>eudicotyledons</taxon>
        <taxon>Gunneridae</taxon>
        <taxon>Pentapetalae</taxon>
        <taxon>rosids</taxon>
        <taxon>fabids</taxon>
        <taxon>Malpighiales</taxon>
        <taxon>Euphorbiaceae</taxon>
        <taxon>Acalyphoideae</taxon>
        <taxon>Acalypheae</taxon>
        <taxon>Ricinus</taxon>
    </lineage>
</organism>
<evidence type="ECO:0000259" key="2">
    <source>
        <dbReference type="Pfam" id="PF11250"/>
    </source>
</evidence>